<comment type="subcellular location">
    <subcellularLocation>
        <location evidence="1">Membrane</location>
        <topology evidence="1">Multi-pass membrane protein</topology>
    </subcellularLocation>
</comment>
<protein>
    <recommendedName>
        <fullName evidence="5">TrwL protein</fullName>
    </recommendedName>
</protein>
<proteinExistence type="predicted"/>
<feature type="non-terminal residue" evidence="3">
    <location>
        <position position="68"/>
    </location>
</feature>
<evidence type="ECO:0000256" key="2">
    <source>
        <dbReference type="SAM" id="SignalP"/>
    </source>
</evidence>
<keyword evidence="2" id="KW-0732">Signal</keyword>
<comment type="caution">
    <text evidence="3">The sequence shown here is derived from an EMBL/GenBank/DDBJ whole genome shotgun (WGS) entry which is preliminary data.</text>
</comment>
<gene>
    <name evidence="3" type="ORF">MCU_01267</name>
</gene>
<evidence type="ECO:0008006" key="5">
    <source>
        <dbReference type="Google" id="ProtNLM"/>
    </source>
</evidence>
<feature type="signal peptide" evidence="2">
    <location>
        <begin position="1"/>
        <end position="35"/>
    </location>
</feature>
<sequence length="68" mass="7320">MKQLNILRPTARNKIAAFSATLTVFFMNSSAYAQAQAVTLQKAESALKALEKDLNVIIPIAAAVILLC</sequence>
<organism evidence="3 4">
    <name type="scientific">Bartonella elizabethae Re6043vi</name>
    <dbReference type="NCBI Taxonomy" id="1094554"/>
    <lineage>
        <taxon>Bacteria</taxon>
        <taxon>Pseudomonadati</taxon>
        <taxon>Pseudomonadota</taxon>
        <taxon>Alphaproteobacteria</taxon>
        <taxon>Hyphomicrobiales</taxon>
        <taxon>Bartonellaceae</taxon>
        <taxon>Bartonella</taxon>
    </lineage>
</organism>
<evidence type="ECO:0000256" key="1">
    <source>
        <dbReference type="ARBA" id="ARBA00004141"/>
    </source>
</evidence>
<dbReference type="InterPro" id="IPR007039">
    <property type="entry name" value="TrbC/VirB2"/>
</dbReference>
<dbReference type="RefSeq" id="WP_005774513.1">
    <property type="nucleotide sequence ID" value="NZ_JH725141.1"/>
</dbReference>
<evidence type="ECO:0000313" key="3">
    <source>
        <dbReference type="EMBL" id="EJF82766.1"/>
    </source>
</evidence>
<name>A0ABN0GIY3_BAREL</name>
<reference evidence="3 4" key="1">
    <citation type="submission" date="2012-03" db="EMBL/GenBank/DDBJ databases">
        <title>The Genome Sequence of Bartonella elizabethae Re6043vi.</title>
        <authorList>
            <consortium name="The Broad Institute Genome Sequencing Platform"/>
            <consortium name="The Broad Institute Genome Sequencing Center for Infectious Disease"/>
            <person name="Feldgarden M."/>
            <person name="Kirby J."/>
            <person name="Kosoy M."/>
            <person name="Birtles R."/>
            <person name="Probert W.S."/>
            <person name="Chiaraviglio L."/>
            <person name="Young S.K."/>
            <person name="Zeng Q."/>
            <person name="Gargeya S."/>
            <person name="Fitzgerald M."/>
            <person name="Haas B."/>
            <person name="Abouelleil A."/>
            <person name="Alvarado L."/>
            <person name="Arachchi H.M."/>
            <person name="Berlin A."/>
            <person name="Chapman S.B."/>
            <person name="Gearin G."/>
            <person name="Goldberg J."/>
            <person name="Griggs A."/>
            <person name="Gujja S."/>
            <person name="Hansen M."/>
            <person name="Heiman D."/>
            <person name="Howarth C."/>
            <person name="Larimer J."/>
            <person name="Lui A."/>
            <person name="MacDonald P.J.P."/>
            <person name="McCowen C."/>
            <person name="Montmayeur A."/>
            <person name="Murphy C."/>
            <person name="Neiman D."/>
            <person name="Pearson M."/>
            <person name="Priest M."/>
            <person name="Roberts A."/>
            <person name="Saif S."/>
            <person name="Shea T."/>
            <person name="Sisk P."/>
            <person name="Stolte C."/>
            <person name="Sykes S."/>
            <person name="Wortman J."/>
            <person name="Nusbaum C."/>
            <person name="Birren B."/>
        </authorList>
    </citation>
    <scope>NUCLEOTIDE SEQUENCE [LARGE SCALE GENOMIC DNA]</scope>
    <source>
        <strain evidence="3 4">Re6043vi</strain>
    </source>
</reference>
<keyword evidence="4" id="KW-1185">Reference proteome</keyword>
<evidence type="ECO:0000313" key="4">
    <source>
        <dbReference type="Proteomes" id="UP000008942"/>
    </source>
</evidence>
<dbReference type="Pfam" id="PF04956">
    <property type="entry name" value="TrbC"/>
    <property type="match status" value="1"/>
</dbReference>
<dbReference type="EMBL" id="AILW01000011">
    <property type="protein sequence ID" value="EJF82766.1"/>
    <property type="molecule type" value="Genomic_DNA"/>
</dbReference>
<accession>A0ABN0GIY3</accession>
<feature type="chain" id="PRO_5047434416" description="TrwL protein" evidence="2">
    <location>
        <begin position="36"/>
        <end position="68"/>
    </location>
</feature>
<dbReference type="Proteomes" id="UP000008942">
    <property type="component" value="Unassembled WGS sequence"/>
</dbReference>